<dbReference type="AlphaFoldDB" id="A0A0B7MDI0"/>
<dbReference type="PRINTS" id="PR00080">
    <property type="entry name" value="SDRFAMILY"/>
</dbReference>
<keyword evidence="2" id="KW-0521">NADP</keyword>
<evidence type="ECO:0000256" key="1">
    <source>
        <dbReference type="ARBA" id="ARBA00006484"/>
    </source>
</evidence>
<evidence type="ECO:0000256" key="3">
    <source>
        <dbReference type="ARBA" id="ARBA00023002"/>
    </source>
</evidence>
<proteinExistence type="inferred from homology"/>
<dbReference type="Proteomes" id="UP000046155">
    <property type="component" value="Unassembled WGS sequence"/>
</dbReference>
<comment type="similarity">
    <text evidence="1">Belongs to the short-chain dehydrogenases/reductases (SDR) family.</text>
</comment>
<accession>A0A0B7MDI0</accession>
<dbReference type="CDD" id="cd05233">
    <property type="entry name" value="SDR_c"/>
    <property type="match status" value="1"/>
</dbReference>
<evidence type="ECO:0000313" key="5">
    <source>
        <dbReference type="Proteomes" id="UP000046155"/>
    </source>
</evidence>
<dbReference type="PRINTS" id="PR00081">
    <property type="entry name" value="GDHRDH"/>
</dbReference>
<keyword evidence="5" id="KW-1185">Reference proteome</keyword>
<dbReference type="PANTHER" id="PTHR43391:SF14">
    <property type="entry name" value="DEHYDROGENASE_REDUCTASE SDR FAMILY PROTEIN 7-LIKE"/>
    <property type="match status" value="1"/>
</dbReference>
<dbReference type="Gene3D" id="3.40.50.720">
    <property type="entry name" value="NAD(P)-binding Rossmann-like Domain"/>
    <property type="match status" value="1"/>
</dbReference>
<keyword evidence="3" id="KW-0560">Oxidoreductase</keyword>
<dbReference type="SUPFAM" id="SSF51735">
    <property type="entry name" value="NAD(P)-binding Rossmann-fold domains"/>
    <property type="match status" value="1"/>
</dbReference>
<dbReference type="InterPro" id="IPR036291">
    <property type="entry name" value="NAD(P)-bd_dom_sf"/>
</dbReference>
<dbReference type="InterPro" id="IPR002347">
    <property type="entry name" value="SDR_fam"/>
</dbReference>
<dbReference type="GO" id="GO:0016491">
    <property type="term" value="F:oxidoreductase activity"/>
    <property type="evidence" value="ECO:0007669"/>
    <property type="project" value="UniProtKB-KW"/>
</dbReference>
<reference evidence="5" key="1">
    <citation type="submission" date="2015-01" db="EMBL/GenBank/DDBJ databases">
        <authorList>
            <person name="Manzoor Shahid"/>
            <person name="Zubair Saima"/>
        </authorList>
    </citation>
    <scope>NUCLEOTIDE SEQUENCE [LARGE SCALE GENOMIC DNA]</scope>
    <source>
        <strain evidence="5">Sp3</strain>
    </source>
</reference>
<protein>
    <submittedName>
        <fullName evidence="4">Uncharacterized protein</fullName>
    </submittedName>
</protein>
<sequence length="145" mass="16661">MPIKRQQFHRKFGLRKKKASFAKVNSLFFITRFVKNFTCAHERIHEHIPQTNATNLDNLKTLMNKAVETYQSLDILVNSAGIFMMKLITEVTEEEYDRLMMINVKGTYFAARFAAEIMRKNNARGSIINLSSIAGINGFGDMSTY</sequence>
<dbReference type="Pfam" id="PF00106">
    <property type="entry name" value="adh_short"/>
    <property type="match status" value="1"/>
</dbReference>
<organism evidence="4 5">
    <name type="scientific">Syntrophaceticus schinkii</name>
    <dbReference type="NCBI Taxonomy" id="499207"/>
    <lineage>
        <taxon>Bacteria</taxon>
        <taxon>Bacillati</taxon>
        <taxon>Bacillota</taxon>
        <taxon>Clostridia</taxon>
        <taxon>Thermoanaerobacterales</taxon>
        <taxon>Thermoanaerobacterales Family III. Incertae Sedis</taxon>
        <taxon>Syntrophaceticus</taxon>
    </lineage>
</organism>
<evidence type="ECO:0000256" key="2">
    <source>
        <dbReference type="ARBA" id="ARBA00022857"/>
    </source>
</evidence>
<name>A0A0B7MDI0_9FIRM</name>
<gene>
    <name evidence="4" type="ORF">SSCH_1500008</name>
</gene>
<dbReference type="EMBL" id="CDRZ01000058">
    <property type="protein sequence ID" value="CEO88150.1"/>
    <property type="molecule type" value="Genomic_DNA"/>
</dbReference>
<dbReference type="PANTHER" id="PTHR43391">
    <property type="entry name" value="RETINOL DEHYDROGENASE-RELATED"/>
    <property type="match status" value="1"/>
</dbReference>
<evidence type="ECO:0000313" key="4">
    <source>
        <dbReference type="EMBL" id="CEO88150.1"/>
    </source>
</evidence>